<reference evidence="15 16" key="1">
    <citation type="journal article" date="2018" name="Mol. Plant">
        <title>The genome of Artemisia annua provides insight into the evolution of Asteraceae family and artemisinin biosynthesis.</title>
        <authorList>
            <person name="Shen Q."/>
            <person name="Zhang L."/>
            <person name="Liao Z."/>
            <person name="Wang S."/>
            <person name="Yan T."/>
            <person name="Shi P."/>
            <person name="Liu M."/>
            <person name="Fu X."/>
            <person name="Pan Q."/>
            <person name="Wang Y."/>
            <person name="Lv Z."/>
            <person name="Lu X."/>
            <person name="Zhang F."/>
            <person name="Jiang W."/>
            <person name="Ma Y."/>
            <person name="Chen M."/>
            <person name="Hao X."/>
            <person name="Li L."/>
            <person name="Tang Y."/>
            <person name="Lv G."/>
            <person name="Zhou Y."/>
            <person name="Sun X."/>
            <person name="Brodelius P.E."/>
            <person name="Rose J.K.C."/>
            <person name="Tang K."/>
        </authorList>
    </citation>
    <scope>NUCLEOTIDE SEQUENCE [LARGE SCALE GENOMIC DNA]</scope>
    <source>
        <strain evidence="16">cv. Huhao1</strain>
        <tissue evidence="15">Leaf</tissue>
    </source>
</reference>
<evidence type="ECO:0000256" key="3">
    <source>
        <dbReference type="ARBA" id="ARBA00004286"/>
    </source>
</evidence>
<evidence type="ECO:0000256" key="6">
    <source>
        <dbReference type="ARBA" id="ARBA00022454"/>
    </source>
</evidence>
<dbReference type="InterPro" id="IPR000164">
    <property type="entry name" value="Histone_H3/CENP-A"/>
</dbReference>
<dbReference type="FunFam" id="1.10.20.10:FF:000024">
    <property type="entry name" value="Histone H3"/>
    <property type="match status" value="1"/>
</dbReference>
<dbReference type="AlphaFoldDB" id="A0A2U1NFC0"/>
<dbReference type="GO" id="GO:0003677">
    <property type="term" value="F:DNA binding"/>
    <property type="evidence" value="ECO:0007669"/>
    <property type="project" value="UniProtKB-KW"/>
</dbReference>
<dbReference type="InterPro" id="IPR009072">
    <property type="entry name" value="Histone-fold"/>
</dbReference>
<evidence type="ECO:0000313" key="16">
    <source>
        <dbReference type="Proteomes" id="UP000245207"/>
    </source>
</evidence>
<comment type="subunit">
    <text evidence="5">The nucleosome is a histone octamer containing two molecules each of H2A, H2B, H3 and H4 assembled in one H3-H4 heterotetramer and two H2A-H2B heterodimers. The octamer wraps approximately 147 bp of DNA.</text>
</comment>
<dbReference type="Gene3D" id="1.10.20.10">
    <property type="entry name" value="Histone, subunit A"/>
    <property type="match status" value="1"/>
</dbReference>
<keyword evidence="11" id="KW-0539">Nucleus</keyword>
<keyword evidence="6" id="KW-0158">Chromosome</keyword>
<evidence type="ECO:0000313" key="15">
    <source>
        <dbReference type="EMBL" id="PWA72197.1"/>
    </source>
</evidence>
<feature type="region of interest" description="Disordered" evidence="13">
    <location>
        <begin position="299"/>
        <end position="323"/>
    </location>
</feature>
<evidence type="ECO:0000256" key="8">
    <source>
        <dbReference type="ARBA" id="ARBA00022553"/>
    </source>
</evidence>
<dbReference type="STRING" id="35608.A0A2U1NFC0"/>
<proteinExistence type="inferred from homology"/>
<sequence length="418" mass="48011">MTRLELFRLRSMWGNYSFDYACSILFGGLISIWDQALFIKQNIWCDDNYVIVQGQSLNVTDTYFMVNIYGPQDPAAKVILWQKLLAFIHHHQGRYVLFGDLNEVRDESERFGSSFSRTEAQIFNSFIDSSGLKEMLMGGTSFTWMNKTGTKMSKLDRFFISEEILDDHIDLKATVLVRLWSDHNPILLHIQKTDYGPVPFKFYHSWFQRKDVNAVVKQAFDDSSQATTELSVPLHAKLKFIKNRLKTWNSDTKKNEVNHKQEIVGLLQDIDLKIDSSLASDTDKETRIKLLQELANPPAEKPLATKAARKSAPATGGVKKPHRFRPGTVALREIRKYQKSTELLIKKLPFQRLVREIAQDFKTDLRFQSSAVAALQEASEAYLVGLFEDTNLCAIHAKRVTIMPKDMQLARRIRGDRA</sequence>
<accession>A0A2U1NFC0</accession>
<dbReference type="InterPro" id="IPR036691">
    <property type="entry name" value="Endo/exonu/phosph_ase_sf"/>
</dbReference>
<evidence type="ECO:0000256" key="13">
    <source>
        <dbReference type="SAM" id="MobiDB-lite"/>
    </source>
</evidence>
<name>A0A2U1NFC0_ARTAN</name>
<dbReference type="CDD" id="cd22911">
    <property type="entry name" value="HFD_H3"/>
    <property type="match status" value="1"/>
</dbReference>
<evidence type="ECO:0000256" key="2">
    <source>
        <dbReference type="ARBA" id="ARBA00004123"/>
    </source>
</evidence>
<dbReference type="SUPFAM" id="SSF56219">
    <property type="entry name" value="DNase I-like"/>
    <property type="match status" value="1"/>
</dbReference>
<organism evidence="15 16">
    <name type="scientific">Artemisia annua</name>
    <name type="common">Sweet wormwood</name>
    <dbReference type="NCBI Taxonomy" id="35608"/>
    <lineage>
        <taxon>Eukaryota</taxon>
        <taxon>Viridiplantae</taxon>
        <taxon>Streptophyta</taxon>
        <taxon>Embryophyta</taxon>
        <taxon>Tracheophyta</taxon>
        <taxon>Spermatophyta</taxon>
        <taxon>Magnoliopsida</taxon>
        <taxon>eudicotyledons</taxon>
        <taxon>Gunneridae</taxon>
        <taxon>Pentapetalae</taxon>
        <taxon>asterids</taxon>
        <taxon>campanulids</taxon>
        <taxon>Asterales</taxon>
        <taxon>Asteraceae</taxon>
        <taxon>Asteroideae</taxon>
        <taxon>Anthemideae</taxon>
        <taxon>Artemisiinae</taxon>
        <taxon>Artemisia</taxon>
    </lineage>
</organism>
<comment type="subcellular location">
    <subcellularLocation>
        <location evidence="3">Chromosome</location>
    </subcellularLocation>
    <subcellularLocation>
        <location evidence="2">Nucleus</location>
    </subcellularLocation>
</comment>
<dbReference type="Proteomes" id="UP000245207">
    <property type="component" value="Unassembled WGS sequence"/>
</dbReference>
<dbReference type="Pfam" id="PF00125">
    <property type="entry name" value="Histone"/>
    <property type="match status" value="1"/>
</dbReference>
<dbReference type="Gene3D" id="3.60.10.10">
    <property type="entry name" value="Endonuclease/exonuclease/phosphatase"/>
    <property type="match status" value="1"/>
</dbReference>
<evidence type="ECO:0000256" key="11">
    <source>
        <dbReference type="ARBA" id="ARBA00023242"/>
    </source>
</evidence>
<feature type="domain" description="Core Histone H2A/H2B/H3" evidence="14">
    <location>
        <begin position="326"/>
        <end position="413"/>
    </location>
</feature>
<dbReference type="GO" id="GO:0000786">
    <property type="term" value="C:nucleosome"/>
    <property type="evidence" value="ECO:0007669"/>
    <property type="project" value="UniProtKB-KW"/>
</dbReference>
<dbReference type="PRINTS" id="PR00622">
    <property type="entry name" value="HISTONEH3"/>
</dbReference>
<evidence type="ECO:0000256" key="5">
    <source>
        <dbReference type="ARBA" id="ARBA00011538"/>
    </source>
</evidence>
<dbReference type="SUPFAM" id="SSF47113">
    <property type="entry name" value="Histone-fold"/>
    <property type="match status" value="1"/>
</dbReference>
<comment type="caution">
    <text evidence="15">The sequence shown here is derived from an EMBL/GenBank/DDBJ whole genome shotgun (WGS) entry which is preliminary data.</text>
</comment>
<dbReference type="GO" id="GO:0030527">
    <property type="term" value="F:structural constituent of chromatin"/>
    <property type="evidence" value="ECO:0007669"/>
    <property type="project" value="InterPro"/>
</dbReference>
<gene>
    <name evidence="15" type="ORF">CTI12_AA273160</name>
</gene>
<evidence type="ECO:0000259" key="14">
    <source>
        <dbReference type="Pfam" id="PF00125"/>
    </source>
</evidence>
<keyword evidence="16" id="KW-1185">Reference proteome</keyword>
<dbReference type="GO" id="GO:0005634">
    <property type="term" value="C:nucleus"/>
    <property type="evidence" value="ECO:0007669"/>
    <property type="project" value="UniProtKB-SubCell"/>
</dbReference>
<keyword evidence="9" id="KW-0007">Acetylation</keyword>
<dbReference type="EMBL" id="PKPP01002945">
    <property type="protein sequence ID" value="PWA72197.1"/>
    <property type="molecule type" value="Genomic_DNA"/>
</dbReference>
<evidence type="ECO:0000256" key="7">
    <source>
        <dbReference type="ARBA" id="ARBA00022481"/>
    </source>
</evidence>
<evidence type="ECO:0000256" key="4">
    <source>
        <dbReference type="ARBA" id="ARBA00010343"/>
    </source>
</evidence>
<dbReference type="GO" id="GO:0046982">
    <property type="term" value="F:protein heterodimerization activity"/>
    <property type="evidence" value="ECO:0007669"/>
    <property type="project" value="InterPro"/>
</dbReference>
<evidence type="ECO:0000256" key="10">
    <source>
        <dbReference type="ARBA" id="ARBA00023125"/>
    </source>
</evidence>
<dbReference type="PANTHER" id="PTHR11426">
    <property type="entry name" value="HISTONE H3"/>
    <property type="match status" value="1"/>
</dbReference>
<keyword evidence="12" id="KW-0544">Nucleosome core</keyword>
<evidence type="ECO:0000256" key="12">
    <source>
        <dbReference type="ARBA" id="ARBA00023269"/>
    </source>
</evidence>
<keyword evidence="7" id="KW-0488">Methylation</keyword>
<dbReference type="PROSITE" id="PS00959">
    <property type="entry name" value="HISTONE_H3_2"/>
    <property type="match status" value="1"/>
</dbReference>
<dbReference type="InterPro" id="IPR007125">
    <property type="entry name" value="H2A/H2B/H3"/>
</dbReference>
<keyword evidence="8" id="KW-0597">Phosphoprotein</keyword>
<comment type="function">
    <text evidence="1">Core component of nucleosome. Nucleosomes wrap and compact DNA into chromatin, limiting DNA accessibility to the cellular machineries which require DNA as a template. Histones thereby play a central role in transcription regulation, DNA repair, DNA replication and chromosomal stability. DNA accessibility is regulated via a complex set of post-translational modifications of histones, also called histone code, and nucleosome remodeling.</text>
</comment>
<keyword evidence="10" id="KW-0238">DNA-binding</keyword>
<dbReference type="SMART" id="SM00428">
    <property type="entry name" value="H3"/>
    <property type="match status" value="1"/>
</dbReference>
<protein>
    <submittedName>
        <fullName evidence="15">Histone H3/CENP-A</fullName>
    </submittedName>
</protein>
<dbReference type="OrthoDB" id="1935089at2759"/>
<evidence type="ECO:0000256" key="9">
    <source>
        <dbReference type="ARBA" id="ARBA00022990"/>
    </source>
</evidence>
<evidence type="ECO:0000256" key="1">
    <source>
        <dbReference type="ARBA" id="ARBA00002001"/>
    </source>
</evidence>
<comment type="similarity">
    <text evidence="4">Belongs to the histone H3 family.</text>
</comment>